<feature type="binding site" evidence="9">
    <location>
        <position position="142"/>
    </location>
    <ligand>
        <name>Fe cation</name>
        <dbReference type="ChEBI" id="CHEBI:24875"/>
        <label>2</label>
    </ligand>
</feature>
<dbReference type="InterPro" id="IPR012347">
    <property type="entry name" value="Ferritin-like"/>
</dbReference>
<evidence type="ECO:0000256" key="1">
    <source>
        <dbReference type="ARBA" id="ARBA00004749"/>
    </source>
</evidence>
<reference evidence="11 12" key="1">
    <citation type="journal article" date="2018" name="Microbiome">
        <title>Fine metagenomic profile of the Mediterranean stratified and mixed water columns revealed by assembly and recruitment.</title>
        <authorList>
            <person name="Haro-Moreno J.M."/>
            <person name="Lopez-Perez M."/>
            <person name="De La Torre J.R."/>
            <person name="Picazo A."/>
            <person name="Camacho A."/>
            <person name="Rodriguez-Valera F."/>
        </authorList>
    </citation>
    <scope>NUCLEOTIDE SEQUENCE [LARGE SCALE GENOMIC DNA]</scope>
    <source>
        <strain evidence="11">MED-G84</strain>
    </source>
</reference>
<dbReference type="PANTHER" id="PTHR11237:SF4">
    <property type="entry name" value="5-DEMETHOXYUBIQUINONE HYDROXYLASE, MITOCHONDRIAL"/>
    <property type="match status" value="1"/>
</dbReference>
<dbReference type="SUPFAM" id="SSF47240">
    <property type="entry name" value="Ferritin-like"/>
    <property type="match status" value="1"/>
</dbReference>
<gene>
    <name evidence="9" type="primary">coq7</name>
    <name evidence="11" type="ORF">DBW98_00920</name>
</gene>
<dbReference type="InterPro" id="IPR009078">
    <property type="entry name" value="Ferritin-like_SF"/>
</dbReference>
<dbReference type="GO" id="GO:0008682">
    <property type="term" value="F:3-demethoxyubiquinol 3-hydroxylase activity"/>
    <property type="evidence" value="ECO:0007669"/>
    <property type="project" value="UniProtKB-EC"/>
</dbReference>
<dbReference type="GO" id="GO:0005886">
    <property type="term" value="C:plasma membrane"/>
    <property type="evidence" value="ECO:0007669"/>
    <property type="project" value="UniProtKB-SubCell"/>
</dbReference>
<evidence type="ECO:0000256" key="3">
    <source>
        <dbReference type="ARBA" id="ARBA00022688"/>
    </source>
</evidence>
<dbReference type="InterPro" id="IPR011566">
    <property type="entry name" value="Ubq_synth_Coq7"/>
</dbReference>
<feature type="binding site" evidence="9">
    <location>
        <position position="177"/>
    </location>
    <ligand>
        <name>Fe cation</name>
        <dbReference type="ChEBI" id="CHEBI:24875"/>
        <label>2</label>
    </ligand>
</feature>
<feature type="binding site" evidence="9">
    <location>
        <position position="174"/>
    </location>
    <ligand>
        <name>Fe cation</name>
        <dbReference type="ChEBI" id="CHEBI:24875"/>
        <label>1</label>
    </ligand>
</feature>
<dbReference type="PANTHER" id="PTHR11237">
    <property type="entry name" value="COENZYME Q10 BIOSYNTHESIS PROTEIN 7"/>
    <property type="match status" value="1"/>
</dbReference>
<sequence length="211" mass="23785">MRFLDDIVNEFDIALKTLSNKKSGTGRTYPPEPSEKNTEELTPEEKKLSIQMMRVNLAGEVAAQALYRGQSLVCKDAEVKKHLIEAGEEETDHLVWCKKRLDELEGSGSLLNPIWYAGSFAIGAIFGRFGEKVSLGFVEETEKQVVAHIDRHLNKISPKDKETIEILKTMKEDEDLHAQQAVNKGGEELKIPVKQIMKYTAKMMTSTSKYV</sequence>
<evidence type="ECO:0000256" key="5">
    <source>
        <dbReference type="ARBA" id="ARBA00023002"/>
    </source>
</evidence>
<keyword evidence="4 9" id="KW-0479">Metal-binding</keyword>
<dbReference type="AlphaFoldDB" id="A0A368BQ35"/>
<evidence type="ECO:0000256" key="9">
    <source>
        <dbReference type="HAMAP-Rule" id="MF_01658"/>
    </source>
</evidence>
<keyword evidence="3 9" id="KW-0831">Ubiquinone biosynthesis</keyword>
<keyword evidence="7 9" id="KW-0503">Monooxygenase</keyword>
<keyword evidence="2 9" id="KW-1003">Cell membrane</keyword>
<dbReference type="Gene3D" id="1.20.1260.10">
    <property type="match status" value="1"/>
</dbReference>
<feature type="compositionally biased region" description="Basic and acidic residues" evidence="10">
    <location>
        <begin position="33"/>
        <end position="42"/>
    </location>
</feature>
<keyword evidence="8 9" id="KW-0472">Membrane</keyword>
<evidence type="ECO:0000256" key="10">
    <source>
        <dbReference type="SAM" id="MobiDB-lite"/>
    </source>
</evidence>
<comment type="pathway">
    <text evidence="1 9">Cofactor biosynthesis; ubiquinone biosynthesis.</text>
</comment>
<dbReference type="Pfam" id="PF03232">
    <property type="entry name" value="COQ7"/>
    <property type="match status" value="1"/>
</dbReference>
<evidence type="ECO:0000256" key="4">
    <source>
        <dbReference type="ARBA" id="ARBA00022723"/>
    </source>
</evidence>
<evidence type="ECO:0000256" key="6">
    <source>
        <dbReference type="ARBA" id="ARBA00023004"/>
    </source>
</evidence>
<dbReference type="EC" id="1.14.99.60" evidence="9"/>
<comment type="similarity">
    <text evidence="9">Belongs to the COQ7 family.</text>
</comment>
<evidence type="ECO:0000313" key="12">
    <source>
        <dbReference type="Proteomes" id="UP000253032"/>
    </source>
</evidence>
<evidence type="ECO:0000256" key="2">
    <source>
        <dbReference type="ARBA" id="ARBA00022475"/>
    </source>
</evidence>
<dbReference type="GO" id="GO:0046872">
    <property type="term" value="F:metal ion binding"/>
    <property type="evidence" value="ECO:0007669"/>
    <property type="project" value="UniProtKB-KW"/>
</dbReference>
<comment type="cofactor">
    <cofactor evidence="9">
        <name>Fe cation</name>
        <dbReference type="ChEBI" id="CHEBI:24875"/>
    </cofactor>
    <text evidence="9">Binds 2 iron ions per subunit.</text>
</comment>
<dbReference type="CDD" id="cd01042">
    <property type="entry name" value="DMQH"/>
    <property type="match status" value="1"/>
</dbReference>
<name>A0A368BQ35_9GAMM</name>
<evidence type="ECO:0000256" key="7">
    <source>
        <dbReference type="ARBA" id="ARBA00023033"/>
    </source>
</evidence>
<dbReference type="NCBIfam" id="NF033656">
    <property type="entry name" value="DMQ_monoox_COQ7"/>
    <property type="match status" value="1"/>
</dbReference>
<keyword evidence="11" id="KW-0830">Ubiquinone</keyword>
<accession>A0A368BQ35</accession>
<keyword evidence="5 9" id="KW-0560">Oxidoreductase</keyword>
<dbReference type="GO" id="GO:0006744">
    <property type="term" value="P:ubiquinone biosynthetic process"/>
    <property type="evidence" value="ECO:0007669"/>
    <property type="project" value="UniProtKB-UniRule"/>
</dbReference>
<comment type="function">
    <text evidence="9">Catalyzes the hydroxylation of 2-nonaprenyl-3-methyl-6-methoxy-1,4-benzoquinol during ubiquinone biosynthesis.</text>
</comment>
<feature type="binding site" evidence="9">
    <location>
        <position position="90"/>
    </location>
    <ligand>
        <name>Fe cation</name>
        <dbReference type="ChEBI" id="CHEBI:24875"/>
        <label>1</label>
    </ligand>
</feature>
<feature type="binding site" evidence="9">
    <location>
        <position position="93"/>
    </location>
    <ligand>
        <name>Fe cation</name>
        <dbReference type="ChEBI" id="CHEBI:24875"/>
        <label>1</label>
    </ligand>
</feature>
<dbReference type="InterPro" id="IPR047809">
    <property type="entry name" value="COQ7_proteobact"/>
</dbReference>
<organism evidence="11 12">
    <name type="scientific">SAR86 cluster bacterium</name>
    <dbReference type="NCBI Taxonomy" id="2030880"/>
    <lineage>
        <taxon>Bacteria</taxon>
        <taxon>Pseudomonadati</taxon>
        <taxon>Pseudomonadota</taxon>
        <taxon>Gammaproteobacteria</taxon>
        <taxon>SAR86 cluster</taxon>
    </lineage>
</organism>
<proteinExistence type="inferred from homology"/>
<dbReference type="Proteomes" id="UP000253032">
    <property type="component" value="Unassembled WGS sequence"/>
</dbReference>
<dbReference type="UniPathway" id="UPA00232"/>
<comment type="caution">
    <text evidence="11">The sequence shown here is derived from an EMBL/GenBank/DDBJ whole genome shotgun (WGS) entry which is preliminary data.</text>
</comment>
<evidence type="ECO:0000313" key="11">
    <source>
        <dbReference type="EMBL" id="RCL39439.1"/>
    </source>
</evidence>
<feature type="binding site" evidence="9">
    <location>
        <position position="174"/>
    </location>
    <ligand>
        <name>Fe cation</name>
        <dbReference type="ChEBI" id="CHEBI:24875"/>
        <label>2</label>
    </ligand>
</feature>
<feature type="region of interest" description="Disordered" evidence="10">
    <location>
        <begin position="22"/>
        <end position="42"/>
    </location>
</feature>
<protein>
    <recommendedName>
        <fullName evidence="9">3-demethoxyubiquinol 3-hydroxylase</fullName>
        <shortName evidence="9">DMQ hydroxylase</shortName>
        <ecNumber evidence="9">1.14.99.60</ecNumber>
    </recommendedName>
    <alternativeName>
        <fullName evidence="9">2-nonaprenyl-3-methyl-6-methoxy-1,4-benzoquinol hydroxylase</fullName>
    </alternativeName>
</protein>
<comment type="catalytic activity">
    <reaction evidence="9">
        <text>a 5-methoxy-2-methyl-3-(all-trans-polyprenyl)benzene-1,4-diol + AH2 + O2 = a 3-demethylubiquinol + A + H2O</text>
        <dbReference type="Rhea" id="RHEA:50908"/>
        <dbReference type="Rhea" id="RHEA-COMP:10859"/>
        <dbReference type="Rhea" id="RHEA-COMP:10914"/>
        <dbReference type="ChEBI" id="CHEBI:13193"/>
        <dbReference type="ChEBI" id="CHEBI:15377"/>
        <dbReference type="ChEBI" id="CHEBI:15379"/>
        <dbReference type="ChEBI" id="CHEBI:17499"/>
        <dbReference type="ChEBI" id="CHEBI:84167"/>
        <dbReference type="ChEBI" id="CHEBI:84422"/>
        <dbReference type="EC" id="1.14.99.60"/>
    </reaction>
</comment>
<evidence type="ECO:0000256" key="8">
    <source>
        <dbReference type="ARBA" id="ARBA00023136"/>
    </source>
</evidence>
<comment type="subcellular location">
    <subcellularLocation>
        <location evidence="9">Cell membrane</location>
        <topology evidence="9">Peripheral membrane protein</topology>
    </subcellularLocation>
</comment>
<keyword evidence="6 9" id="KW-0408">Iron</keyword>
<feature type="binding site" evidence="9">
    <location>
        <position position="90"/>
    </location>
    <ligand>
        <name>Fe cation</name>
        <dbReference type="ChEBI" id="CHEBI:24875"/>
        <label>2</label>
    </ligand>
</feature>
<dbReference type="HAMAP" id="MF_01658">
    <property type="entry name" value="COQ7"/>
    <property type="match status" value="1"/>
</dbReference>
<dbReference type="EMBL" id="QOPC01000003">
    <property type="protein sequence ID" value="RCL39439.1"/>
    <property type="molecule type" value="Genomic_DNA"/>
</dbReference>
<feature type="binding site" evidence="9">
    <location>
        <position position="60"/>
    </location>
    <ligand>
        <name>Fe cation</name>
        <dbReference type="ChEBI" id="CHEBI:24875"/>
        <label>1</label>
    </ligand>
</feature>